<keyword evidence="1" id="KW-0732">Signal</keyword>
<comment type="caution">
    <text evidence="2">The sequence shown here is derived from an EMBL/GenBank/DDBJ whole genome shotgun (WGS) entry which is preliminary data.</text>
</comment>
<keyword evidence="3" id="KW-1185">Reference proteome</keyword>
<reference evidence="2 3" key="1">
    <citation type="submission" date="2023-01" db="EMBL/GenBank/DDBJ databases">
        <title>Bacillus changyiensis sp. nov., isolated from a coastal deposit.</title>
        <authorList>
            <person name="Xiao G."/>
            <person name="Lai Q."/>
            <person name="Hu Z."/>
            <person name="Shao Z."/>
        </authorList>
    </citation>
    <scope>NUCLEOTIDE SEQUENCE [LARGE SCALE GENOMIC DNA]</scope>
    <source>
        <strain evidence="2 3">CLL-7-23</strain>
    </source>
</reference>
<sequence length="322" mass="36860">MKKNWILFLLSAVLIFALTACQPKPKESFTSAYINLLEAETYEFSTDLDLNLNIPNLPDKDQKGIEGLNNSKITITGKTNTKTKETEITVKGKVKVKGKTMDLDIPVFIDEQKQLGYLKLDGLAEHFGTLINHPNVKFDNFKGKFLEFPLHQDEATSEDKKEKLLKSLHDIINKLSDSKFKEESLKDQEKQQGTARKITLSLDDQEIKSVIEQIFNFYEDHLGETFTKNDLDDAFRHVTFKKSNWTVSLDDKENLLTQQTDFTMGIDTYKKPASFNIKATTSFSNMNGEVKFNIKPEKQDIVTLFQLKTMVSAEIIRSRRGN</sequence>
<feature type="signal peptide" evidence="1">
    <location>
        <begin position="1"/>
        <end position="20"/>
    </location>
</feature>
<gene>
    <name evidence="2" type="ORF">PJ311_14700</name>
</gene>
<dbReference type="Proteomes" id="UP001211894">
    <property type="component" value="Unassembled WGS sequence"/>
</dbReference>
<name>A0ABT4X6B3_9BACI</name>
<protein>
    <recommendedName>
        <fullName evidence="4">Lipoprotein</fullName>
    </recommendedName>
</protein>
<evidence type="ECO:0000313" key="2">
    <source>
        <dbReference type="EMBL" id="MDA7027826.1"/>
    </source>
</evidence>
<evidence type="ECO:0000256" key="1">
    <source>
        <dbReference type="SAM" id="SignalP"/>
    </source>
</evidence>
<feature type="chain" id="PRO_5045569946" description="Lipoprotein" evidence="1">
    <location>
        <begin position="21"/>
        <end position="322"/>
    </location>
</feature>
<proteinExistence type="predicted"/>
<dbReference type="EMBL" id="JAQKAB010000010">
    <property type="protein sequence ID" value="MDA7027826.1"/>
    <property type="molecule type" value="Genomic_DNA"/>
</dbReference>
<accession>A0ABT4X6B3</accession>
<evidence type="ECO:0000313" key="3">
    <source>
        <dbReference type="Proteomes" id="UP001211894"/>
    </source>
</evidence>
<dbReference type="RefSeq" id="WP_271341644.1">
    <property type="nucleotide sequence ID" value="NZ_JAQKAB010000010.1"/>
</dbReference>
<organism evidence="2 3">
    <name type="scientific">Bacillus changyiensis</name>
    <dbReference type="NCBI Taxonomy" id="3004103"/>
    <lineage>
        <taxon>Bacteria</taxon>
        <taxon>Bacillati</taxon>
        <taxon>Bacillota</taxon>
        <taxon>Bacilli</taxon>
        <taxon>Bacillales</taxon>
        <taxon>Bacillaceae</taxon>
        <taxon>Bacillus</taxon>
    </lineage>
</organism>
<dbReference type="PROSITE" id="PS51257">
    <property type="entry name" value="PROKAR_LIPOPROTEIN"/>
    <property type="match status" value="1"/>
</dbReference>
<evidence type="ECO:0008006" key="4">
    <source>
        <dbReference type="Google" id="ProtNLM"/>
    </source>
</evidence>